<protein>
    <submittedName>
        <fullName evidence="1">Uncharacterized protein</fullName>
    </submittedName>
</protein>
<organism evidence="1 2">
    <name type="scientific">Nemorincola caseinilytica</name>
    <dbReference type="NCBI Taxonomy" id="2054315"/>
    <lineage>
        <taxon>Bacteria</taxon>
        <taxon>Pseudomonadati</taxon>
        <taxon>Bacteroidota</taxon>
        <taxon>Chitinophagia</taxon>
        <taxon>Chitinophagales</taxon>
        <taxon>Chitinophagaceae</taxon>
        <taxon>Nemorincola</taxon>
    </lineage>
</organism>
<comment type="caution">
    <text evidence="1">The sequence shown here is derived from an EMBL/GenBank/DDBJ whole genome shotgun (WGS) entry which is preliminary data.</text>
</comment>
<dbReference type="Proteomes" id="UP001500067">
    <property type="component" value="Unassembled WGS sequence"/>
</dbReference>
<gene>
    <name evidence="1" type="ORF">GCM10023093_06210</name>
</gene>
<dbReference type="EMBL" id="BAABFA010000005">
    <property type="protein sequence ID" value="GAA4461476.1"/>
    <property type="molecule type" value="Genomic_DNA"/>
</dbReference>
<dbReference type="RefSeq" id="WP_345078391.1">
    <property type="nucleotide sequence ID" value="NZ_BAABFA010000005.1"/>
</dbReference>
<accession>A0ABP8N542</accession>
<keyword evidence="2" id="KW-1185">Reference proteome</keyword>
<name>A0ABP8N542_9BACT</name>
<proteinExistence type="predicted"/>
<sequence length="65" mass="7399">MKGVSYLTDDNDQKKAVVIELATLERYTNDLEDLLDGLIAESRKHDEKIPLKDVISNLKKKGKLK</sequence>
<evidence type="ECO:0000313" key="2">
    <source>
        <dbReference type="Proteomes" id="UP001500067"/>
    </source>
</evidence>
<reference evidence="2" key="1">
    <citation type="journal article" date="2019" name="Int. J. Syst. Evol. Microbiol.">
        <title>The Global Catalogue of Microorganisms (GCM) 10K type strain sequencing project: providing services to taxonomists for standard genome sequencing and annotation.</title>
        <authorList>
            <consortium name="The Broad Institute Genomics Platform"/>
            <consortium name="The Broad Institute Genome Sequencing Center for Infectious Disease"/>
            <person name="Wu L."/>
            <person name="Ma J."/>
        </authorList>
    </citation>
    <scope>NUCLEOTIDE SEQUENCE [LARGE SCALE GENOMIC DNA]</scope>
    <source>
        <strain evidence="2">JCM 32105</strain>
    </source>
</reference>
<evidence type="ECO:0000313" key="1">
    <source>
        <dbReference type="EMBL" id="GAA4461476.1"/>
    </source>
</evidence>